<evidence type="ECO:0000256" key="2">
    <source>
        <dbReference type="ARBA" id="ARBA00022927"/>
    </source>
</evidence>
<keyword evidence="7" id="KW-1185">Reference proteome</keyword>
<evidence type="ECO:0000313" key="5">
    <source>
        <dbReference type="EMBL" id="CAI3987313.1"/>
    </source>
</evidence>
<dbReference type="PANTHER" id="PTHR13258:SF0">
    <property type="entry name" value="SYNDETIN"/>
    <property type="match status" value="1"/>
</dbReference>
<dbReference type="EMBL" id="CAMXCT010001154">
    <property type="protein sequence ID" value="CAI3987313.1"/>
    <property type="molecule type" value="Genomic_DNA"/>
</dbReference>
<keyword evidence="1" id="KW-0813">Transport</keyword>
<dbReference type="EMBL" id="CAMXCT030001154">
    <property type="protein sequence ID" value="CAL4774625.1"/>
    <property type="molecule type" value="Genomic_DNA"/>
</dbReference>
<reference evidence="6 7" key="2">
    <citation type="submission" date="2024-05" db="EMBL/GenBank/DDBJ databases">
        <authorList>
            <person name="Chen Y."/>
            <person name="Shah S."/>
            <person name="Dougan E. K."/>
            <person name="Thang M."/>
            <person name="Chan C."/>
        </authorList>
    </citation>
    <scope>NUCLEOTIDE SEQUENCE [LARGE SCALE GENOMIC DNA]</scope>
</reference>
<dbReference type="OrthoDB" id="10263345at2759"/>
<evidence type="ECO:0000259" key="4">
    <source>
        <dbReference type="Pfam" id="PF10475"/>
    </source>
</evidence>
<gene>
    <name evidence="5" type="ORF">C1SCF055_LOCUS14596</name>
</gene>
<feature type="domain" description="Vacuolar protein sorting-associated protein 54 N-terminal" evidence="4">
    <location>
        <begin position="39"/>
        <end position="305"/>
    </location>
</feature>
<dbReference type="InterPro" id="IPR019515">
    <property type="entry name" value="VPS54_N"/>
</dbReference>
<comment type="caution">
    <text evidence="5">The sequence shown here is derived from an EMBL/GenBank/DDBJ whole genome shotgun (WGS) entry which is preliminary data.</text>
</comment>
<dbReference type="EMBL" id="CAMXCT020001154">
    <property type="protein sequence ID" value="CAL1140688.1"/>
    <property type="molecule type" value="Genomic_DNA"/>
</dbReference>
<protein>
    <submittedName>
        <fullName evidence="6">Vacuolar protein sorting-associated protein 54 N-terminal domain-containing protein</fullName>
    </submittedName>
</protein>
<dbReference type="GO" id="GO:0015031">
    <property type="term" value="P:protein transport"/>
    <property type="evidence" value="ECO:0007669"/>
    <property type="project" value="UniProtKB-KW"/>
</dbReference>
<sequence length="394" mass="44911">MAMSSSSSAQPSGGKDPPQLAERFLLLDDVVAKELSDLDYPWNLKAIEERIVEYSSVSEAINLQLSARVMQNYNDFVSGMQMVQSVETELSLIGVLIKNGRRKLQIHDQGILRGSMQITRQQRRRERLKELLSLLDDLQSVVEIHARLCESIDDDRFAEAIVQHSVLRDALASAEYRRFPGVVGLQQSMANNLTLVQQKLSDRLRVSAVSADFDAEKYEEVLKAYSLLTTSDQAISVGKELLRHVSEFIVAVSRQCMLAFSSRNESPDWHKRAQLRELCKSMDPAHVVACIVQLYEHLCNFLYRHQFLCAWHLCRSQAAEEELAPNEASFRELLRHVHTELVASKRNVWQSLQQQVSLVLMTLDFQYPALSEESFMQILHLTQLLMDEGDAFMA</sequence>
<dbReference type="InterPro" id="IPR040047">
    <property type="entry name" value="VPS50"/>
</dbReference>
<proteinExistence type="predicted"/>
<dbReference type="GO" id="GO:1990745">
    <property type="term" value="C:EARP complex"/>
    <property type="evidence" value="ECO:0007669"/>
    <property type="project" value="InterPro"/>
</dbReference>
<name>A0A9P1C9X3_9DINO</name>
<evidence type="ECO:0000256" key="3">
    <source>
        <dbReference type="ARBA" id="ARBA00023054"/>
    </source>
</evidence>
<reference evidence="5" key="1">
    <citation type="submission" date="2022-10" db="EMBL/GenBank/DDBJ databases">
        <authorList>
            <person name="Chen Y."/>
            <person name="Dougan E. K."/>
            <person name="Chan C."/>
            <person name="Rhodes N."/>
            <person name="Thang M."/>
        </authorList>
    </citation>
    <scope>NUCLEOTIDE SEQUENCE</scope>
</reference>
<evidence type="ECO:0000313" key="6">
    <source>
        <dbReference type="EMBL" id="CAL4774625.1"/>
    </source>
</evidence>
<evidence type="ECO:0000256" key="1">
    <source>
        <dbReference type="ARBA" id="ARBA00022448"/>
    </source>
</evidence>
<dbReference type="AlphaFoldDB" id="A0A9P1C9X3"/>
<dbReference type="PANTHER" id="PTHR13258">
    <property type="entry name" value="SYNDETIN"/>
    <property type="match status" value="1"/>
</dbReference>
<dbReference type="Pfam" id="PF10475">
    <property type="entry name" value="Vps54_N"/>
    <property type="match status" value="1"/>
</dbReference>
<dbReference type="GO" id="GO:0042147">
    <property type="term" value="P:retrograde transport, endosome to Golgi"/>
    <property type="evidence" value="ECO:0007669"/>
    <property type="project" value="InterPro"/>
</dbReference>
<evidence type="ECO:0000313" key="7">
    <source>
        <dbReference type="Proteomes" id="UP001152797"/>
    </source>
</evidence>
<dbReference type="Proteomes" id="UP001152797">
    <property type="component" value="Unassembled WGS sequence"/>
</dbReference>
<keyword evidence="2" id="KW-0653">Protein transport</keyword>
<dbReference type="GO" id="GO:0000149">
    <property type="term" value="F:SNARE binding"/>
    <property type="evidence" value="ECO:0007669"/>
    <property type="project" value="TreeGrafter"/>
</dbReference>
<dbReference type="GO" id="GO:0032456">
    <property type="term" value="P:endocytic recycling"/>
    <property type="evidence" value="ECO:0007669"/>
    <property type="project" value="InterPro"/>
</dbReference>
<keyword evidence="3" id="KW-0175">Coiled coil</keyword>
<feature type="non-terminal residue" evidence="5">
    <location>
        <position position="1"/>
    </location>
</feature>
<dbReference type="GO" id="GO:0005829">
    <property type="term" value="C:cytosol"/>
    <property type="evidence" value="ECO:0007669"/>
    <property type="project" value="GOC"/>
</dbReference>
<organism evidence="5">
    <name type="scientific">Cladocopium goreaui</name>
    <dbReference type="NCBI Taxonomy" id="2562237"/>
    <lineage>
        <taxon>Eukaryota</taxon>
        <taxon>Sar</taxon>
        <taxon>Alveolata</taxon>
        <taxon>Dinophyceae</taxon>
        <taxon>Suessiales</taxon>
        <taxon>Symbiodiniaceae</taxon>
        <taxon>Cladocopium</taxon>
    </lineage>
</organism>
<accession>A0A9P1C9X3</accession>